<dbReference type="EMBL" id="OU015568">
    <property type="protein sequence ID" value="CAG5086781.1"/>
    <property type="molecule type" value="Genomic_DNA"/>
</dbReference>
<keyword evidence="6 10" id="KW-0472">Membrane</keyword>
<dbReference type="PANTHER" id="PTHR45689">
    <property type="entry name" value="I[[H]] CHANNEL, ISOFORM E"/>
    <property type="match status" value="1"/>
</dbReference>
<keyword evidence="2" id="KW-0813">Transport</keyword>
<dbReference type="PANTHER" id="PTHR45689:SF5">
    <property type="entry name" value="I[[H]] CHANNEL, ISOFORM E"/>
    <property type="match status" value="1"/>
</dbReference>
<feature type="region of interest" description="Disordered" evidence="9">
    <location>
        <begin position="569"/>
        <end position="590"/>
    </location>
</feature>
<proteinExistence type="predicted"/>
<dbReference type="PRINTS" id="PR01463">
    <property type="entry name" value="EAGCHANLFMLY"/>
</dbReference>
<dbReference type="PROSITE" id="PS00888">
    <property type="entry name" value="CNMP_BINDING_1"/>
    <property type="match status" value="1"/>
</dbReference>
<keyword evidence="8" id="KW-0407">Ion channel</keyword>
<evidence type="ECO:0000259" key="11">
    <source>
        <dbReference type="SMART" id="SM00100"/>
    </source>
</evidence>
<feature type="domain" description="Cyclic nucleotide-binding" evidence="11">
    <location>
        <begin position="388"/>
        <end position="504"/>
    </location>
</feature>
<keyword evidence="3 10" id="KW-0812">Transmembrane</keyword>
<evidence type="ECO:0000256" key="4">
    <source>
        <dbReference type="ARBA" id="ARBA00022989"/>
    </source>
</evidence>
<dbReference type="InterPro" id="IPR018490">
    <property type="entry name" value="cNMP-bd_dom_sf"/>
</dbReference>
<dbReference type="Proteomes" id="UP001158576">
    <property type="component" value="Chromosome PAR"/>
</dbReference>
<dbReference type="InterPro" id="IPR003938">
    <property type="entry name" value="K_chnl_volt-dep_EAG/ELK/ERG"/>
</dbReference>
<evidence type="ECO:0000256" key="1">
    <source>
        <dbReference type="ARBA" id="ARBA00004141"/>
    </source>
</evidence>
<dbReference type="Pfam" id="PF00520">
    <property type="entry name" value="Ion_trans"/>
    <property type="match status" value="1"/>
</dbReference>
<dbReference type="Gene3D" id="2.60.120.10">
    <property type="entry name" value="Jelly Rolls"/>
    <property type="match status" value="1"/>
</dbReference>
<evidence type="ECO:0000256" key="5">
    <source>
        <dbReference type="ARBA" id="ARBA00023065"/>
    </source>
</evidence>
<protein>
    <submittedName>
        <fullName evidence="12">Oidioi.mRNA.OKI2018_I69.PAR.g11350.t1.cds</fullName>
    </submittedName>
</protein>
<keyword evidence="5" id="KW-0406">Ion transport</keyword>
<dbReference type="InterPro" id="IPR014710">
    <property type="entry name" value="RmlC-like_jellyroll"/>
</dbReference>
<evidence type="ECO:0000256" key="2">
    <source>
        <dbReference type="ARBA" id="ARBA00022448"/>
    </source>
</evidence>
<sequence>MTGIPVSQRLIRKYGSVKAVLRESERLQKINSSREGALQRIIHPYSTFRFMWDLMMIFLIIIIIYTFPVFLAFPAFDFYSPFGHESSCTHRYTAMVVNIITDVLFATDILLNFRTGIVENEAENIIVMDPKKIRMAYLKGWFFFDFISTIPVSIIWEAISGATHGNLGLMKIVKLFQLLRLIRVTKVFRTKHQWKEIELFQYDTAVIAFKLLGVLMLILTFCHISACFQFAIPLVYDIPPDTWIAFRNLEYKELKIQYMWSLFRAMSQMICIGYGLFPPVSRKDKIVTICMMITGAILFAACIGILTSIVQSHNASKRLYKEKIASVKQYMSFRKLPVELRKRITDYYENRYQGKMFNEEQIKSELNESLRQQLINASCRELIDAVPMFLECDDDFIDKLLTKLKFEVYLYGDEIIRQGTLGRKMFFISRGSVRILSYKNLGSSRVLTDGEYFGEIALLHPTKRRTASVFAESYCYMYSLDVDDMNQERVEIVLEMFPHIRRQFMAEAQSRLEALEEEERKMLQGADHGISYEMSKASVQDWYKRSSRMSRARTTSTLSRVSRHQTMGLSDYAKDYSNRQSLRRGTTMNR</sequence>
<evidence type="ECO:0000313" key="12">
    <source>
        <dbReference type="EMBL" id="CAG5086781.1"/>
    </source>
</evidence>
<dbReference type="SUPFAM" id="SSF51206">
    <property type="entry name" value="cAMP-binding domain-like"/>
    <property type="match status" value="1"/>
</dbReference>
<evidence type="ECO:0000313" key="13">
    <source>
        <dbReference type="Proteomes" id="UP001158576"/>
    </source>
</evidence>
<comment type="subcellular location">
    <subcellularLocation>
        <location evidence="1">Membrane</location>
        <topology evidence="1">Multi-pass membrane protein</topology>
    </subcellularLocation>
</comment>
<evidence type="ECO:0000256" key="10">
    <source>
        <dbReference type="SAM" id="Phobius"/>
    </source>
</evidence>
<feature type="compositionally biased region" description="Polar residues" evidence="9">
    <location>
        <begin position="578"/>
        <end position="590"/>
    </location>
</feature>
<name>A0ABN7RYP6_OIKDI</name>
<keyword evidence="7" id="KW-1071">Ligand-gated ion channel</keyword>
<dbReference type="InterPro" id="IPR018488">
    <property type="entry name" value="cNMP-bd_CS"/>
</dbReference>
<dbReference type="InterPro" id="IPR005821">
    <property type="entry name" value="Ion_trans_dom"/>
</dbReference>
<dbReference type="Pfam" id="PF00027">
    <property type="entry name" value="cNMP_binding"/>
    <property type="match status" value="1"/>
</dbReference>
<accession>A0ABN7RYP6</accession>
<feature type="transmembrane region" description="Helical" evidence="10">
    <location>
        <begin position="141"/>
        <end position="159"/>
    </location>
</feature>
<dbReference type="PROSITE" id="PS00889">
    <property type="entry name" value="CNMP_BINDING_2"/>
    <property type="match status" value="1"/>
</dbReference>
<evidence type="ECO:0000256" key="7">
    <source>
        <dbReference type="ARBA" id="ARBA00023286"/>
    </source>
</evidence>
<dbReference type="SUPFAM" id="SSF81324">
    <property type="entry name" value="Voltage-gated potassium channels"/>
    <property type="match status" value="1"/>
</dbReference>
<organism evidence="12 13">
    <name type="scientific">Oikopleura dioica</name>
    <name type="common">Tunicate</name>
    <dbReference type="NCBI Taxonomy" id="34765"/>
    <lineage>
        <taxon>Eukaryota</taxon>
        <taxon>Metazoa</taxon>
        <taxon>Chordata</taxon>
        <taxon>Tunicata</taxon>
        <taxon>Appendicularia</taxon>
        <taxon>Copelata</taxon>
        <taxon>Oikopleuridae</taxon>
        <taxon>Oikopleura</taxon>
    </lineage>
</organism>
<dbReference type="CDD" id="cd00038">
    <property type="entry name" value="CAP_ED"/>
    <property type="match status" value="1"/>
</dbReference>
<feature type="transmembrane region" description="Helical" evidence="10">
    <location>
        <begin position="50"/>
        <end position="72"/>
    </location>
</feature>
<feature type="transmembrane region" description="Helical" evidence="10">
    <location>
        <begin position="92"/>
        <end position="111"/>
    </location>
</feature>
<feature type="transmembrane region" description="Helical" evidence="10">
    <location>
        <begin position="256"/>
        <end position="277"/>
    </location>
</feature>
<dbReference type="Gene3D" id="1.10.287.630">
    <property type="entry name" value="Helix hairpin bin"/>
    <property type="match status" value="1"/>
</dbReference>
<dbReference type="InterPro" id="IPR051413">
    <property type="entry name" value="K/Na_HCN_channel"/>
</dbReference>
<evidence type="ECO:0000256" key="8">
    <source>
        <dbReference type="ARBA" id="ARBA00023303"/>
    </source>
</evidence>
<gene>
    <name evidence="12" type="ORF">OKIOD_LOCUS2908</name>
</gene>
<dbReference type="InterPro" id="IPR000595">
    <property type="entry name" value="cNMP-bd_dom"/>
</dbReference>
<feature type="transmembrane region" description="Helical" evidence="10">
    <location>
        <begin position="211"/>
        <end position="236"/>
    </location>
</feature>
<keyword evidence="13" id="KW-1185">Reference proteome</keyword>
<dbReference type="SMART" id="SM00100">
    <property type="entry name" value="cNMP"/>
    <property type="match status" value="1"/>
</dbReference>
<evidence type="ECO:0000256" key="9">
    <source>
        <dbReference type="SAM" id="MobiDB-lite"/>
    </source>
</evidence>
<reference evidence="12 13" key="1">
    <citation type="submission" date="2021-04" db="EMBL/GenBank/DDBJ databases">
        <authorList>
            <person name="Bliznina A."/>
        </authorList>
    </citation>
    <scope>NUCLEOTIDE SEQUENCE [LARGE SCALE GENOMIC DNA]</scope>
</reference>
<evidence type="ECO:0000256" key="3">
    <source>
        <dbReference type="ARBA" id="ARBA00022692"/>
    </source>
</evidence>
<evidence type="ECO:0000256" key="6">
    <source>
        <dbReference type="ARBA" id="ARBA00023136"/>
    </source>
</evidence>
<dbReference type="Gene3D" id="1.10.287.70">
    <property type="match status" value="1"/>
</dbReference>
<feature type="transmembrane region" description="Helical" evidence="10">
    <location>
        <begin position="289"/>
        <end position="310"/>
    </location>
</feature>
<keyword evidence="4 10" id="KW-1133">Transmembrane helix</keyword>